<dbReference type="AlphaFoldDB" id="A0A133VCX3"/>
<dbReference type="Proteomes" id="UP000070076">
    <property type="component" value="Unassembled WGS sequence"/>
</dbReference>
<feature type="non-terminal residue" evidence="2">
    <location>
        <position position="77"/>
    </location>
</feature>
<accession>A0A133VCX3</accession>
<evidence type="ECO:0008006" key="4">
    <source>
        <dbReference type="Google" id="ProtNLM"/>
    </source>
</evidence>
<evidence type="ECO:0000313" key="3">
    <source>
        <dbReference type="Proteomes" id="UP000070076"/>
    </source>
</evidence>
<protein>
    <recommendedName>
        <fullName evidence="4">Divalent cation transporter</fullName>
    </recommendedName>
</protein>
<evidence type="ECO:0000256" key="1">
    <source>
        <dbReference type="ARBA" id="ARBA00010169"/>
    </source>
</evidence>
<dbReference type="PANTHER" id="PTHR23419">
    <property type="entry name" value="DIVALENT CATION TOLERANCE CUTA-RELATED"/>
    <property type="match status" value="1"/>
</dbReference>
<reference evidence="2 3" key="1">
    <citation type="journal article" date="2016" name="Sci. Rep.">
        <title>Metabolic traits of an uncultured archaeal lineage -MSBL1- from brine pools of the Red Sea.</title>
        <authorList>
            <person name="Mwirichia R."/>
            <person name="Alam I."/>
            <person name="Rashid M."/>
            <person name="Vinu M."/>
            <person name="Ba-Alawi W."/>
            <person name="Anthony Kamau A."/>
            <person name="Kamanda Ngugi D."/>
            <person name="Goker M."/>
            <person name="Klenk H.P."/>
            <person name="Bajic V."/>
            <person name="Stingl U."/>
        </authorList>
    </citation>
    <scope>NUCLEOTIDE SEQUENCE [LARGE SCALE GENOMIC DNA]</scope>
    <source>
        <strain evidence="2">SCGC-AAA261O19</strain>
    </source>
</reference>
<evidence type="ECO:0000313" key="2">
    <source>
        <dbReference type="EMBL" id="KXB04280.1"/>
    </source>
</evidence>
<dbReference type="SUPFAM" id="SSF54913">
    <property type="entry name" value="GlnB-like"/>
    <property type="match status" value="1"/>
</dbReference>
<sequence>MFYVVLVTVGEDSRAREIGRKLVEEKLAACANVISGVNSTYRWKGKVEEIQDVAAMVKSKNIAIFPFAHLSGKLASP</sequence>
<name>A0A133VCX3_9EURY</name>
<dbReference type="InterPro" id="IPR011322">
    <property type="entry name" value="N-reg_PII-like_a/b"/>
</dbReference>
<keyword evidence="3" id="KW-1185">Reference proteome</keyword>
<dbReference type="InterPro" id="IPR015867">
    <property type="entry name" value="N-reg_PII/ATP_PRibTrfase_C"/>
</dbReference>
<dbReference type="Gene3D" id="3.30.70.120">
    <property type="match status" value="1"/>
</dbReference>
<dbReference type="InterPro" id="IPR004323">
    <property type="entry name" value="Ion_tolerance_CutA"/>
</dbReference>
<comment type="caution">
    <text evidence="2">The sequence shown here is derived from an EMBL/GenBank/DDBJ whole genome shotgun (WGS) entry which is preliminary data.</text>
</comment>
<gene>
    <name evidence="2" type="ORF">AKJ48_03205</name>
</gene>
<dbReference type="EMBL" id="LHYB01000044">
    <property type="protein sequence ID" value="KXB04280.1"/>
    <property type="molecule type" value="Genomic_DNA"/>
</dbReference>
<dbReference type="Pfam" id="PF03091">
    <property type="entry name" value="CutA1"/>
    <property type="match status" value="1"/>
</dbReference>
<comment type="similarity">
    <text evidence="1">Belongs to the CutA family.</text>
</comment>
<dbReference type="GO" id="GO:0005507">
    <property type="term" value="F:copper ion binding"/>
    <property type="evidence" value="ECO:0007669"/>
    <property type="project" value="TreeGrafter"/>
</dbReference>
<dbReference type="PANTHER" id="PTHR23419:SF8">
    <property type="entry name" value="FI09726P"/>
    <property type="match status" value="1"/>
</dbReference>
<organism evidence="2 3">
    <name type="scientific">candidate division MSBL1 archaeon SCGC-AAA261O19</name>
    <dbReference type="NCBI Taxonomy" id="1698277"/>
    <lineage>
        <taxon>Archaea</taxon>
        <taxon>Methanobacteriati</taxon>
        <taxon>Methanobacteriota</taxon>
        <taxon>candidate division MSBL1</taxon>
    </lineage>
</organism>
<proteinExistence type="inferred from homology"/>
<dbReference type="GO" id="GO:0010038">
    <property type="term" value="P:response to metal ion"/>
    <property type="evidence" value="ECO:0007669"/>
    <property type="project" value="InterPro"/>
</dbReference>